<dbReference type="PROSITE" id="PS00211">
    <property type="entry name" value="ABC_TRANSPORTER_1"/>
    <property type="match status" value="1"/>
</dbReference>
<dbReference type="InterPro" id="IPR003439">
    <property type="entry name" value="ABC_transporter-like_ATP-bd"/>
</dbReference>
<reference evidence="5 6" key="1">
    <citation type="submission" date="2019-07" db="EMBL/GenBank/DDBJ databases">
        <title>Full genome sequence of Humibacter sp. WJ7-1.</title>
        <authorList>
            <person name="Im W.-T."/>
        </authorList>
    </citation>
    <scope>NUCLEOTIDE SEQUENCE [LARGE SCALE GENOMIC DNA]</scope>
    <source>
        <strain evidence="5 6">WJ7-1</strain>
    </source>
</reference>
<keyword evidence="2" id="KW-0547">Nucleotide-binding</keyword>
<dbReference type="Proteomes" id="UP000320216">
    <property type="component" value="Chromosome"/>
</dbReference>
<dbReference type="InterPro" id="IPR003593">
    <property type="entry name" value="AAA+_ATPase"/>
</dbReference>
<evidence type="ECO:0000256" key="2">
    <source>
        <dbReference type="ARBA" id="ARBA00022741"/>
    </source>
</evidence>
<dbReference type="OrthoDB" id="8481147at2"/>
<dbReference type="RefSeq" id="WP_146322216.1">
    <property type="nucleotide sequence ID" value="NZ_CP042305.1"/>
</dbReference>
<protein>
    <submittedName>
        <fullName evidence="5">ABC transporter ATP-binding protein</fullName>
    </submittedName>
</protein>
<organism evidence="5 6">
    <name type="scientific">Humibacter ginsenosidimutans</name>
    <dbReference type="NCBI Taxonomy" id="2599293"/>
    <lineage>
        <taxon>Bacteria</taxon>
        <taxon>Bacillati</taxon>
        <taxon>Actinomycetota</taxon>
        <taxon>Actinomycetes</taxon>
        <taxon>Micrococcales</taxon>
        <taxon>Microbacteriaceae</taxon>
        <taxon>Humibacter</taxon>
    </lineage>
</organism>
<evidence type="ECO:0000259" key="4">
    <source>
        <dbReference type="PROSITE" id="PS50893"/>
    </source>
</evidence>
<dbReference type="GO" id="GO:0016887">
    <property type="term" value="F:ATP hydrolysis activity"/>
    <property type="evidence" value="ECO:0007669"/>
    <property type="project" value="InterPro"/>
</dbReference>
<dbReference type="SUPFAM" id="SSF52540">
    <property type="entry name" value="P-loop containing nucleoside triphosphate hydrolases"/>
    <property type="match status" value="1"/>
</dbReference>
<keyword evidence="1" id="KW-0813">Transport</keyword>
<name>A0A5B8M990_9MICO</name>
<keyword evidence="6" id="KW-1185">Reference proteome</keyword>
<gene>
    <name evidence="5" type="ORF">FPZ11_16895</name>
</gene>
<dbReference type="KEGG" id="huw:FPZ11_16895"/>
<dbReference type="InterPro" id="IPR027417">
    <property type="entry name" value="P-loop_NTPase"/>
</dbReference>
<dbReference type="InterPro" id="IPR050319">
    <property type="entry name" value="ABC_transp_ATP-bind"/>
</dbReference>
<proteinExistence type="predicted"/>
<dbReference type="GO" id="GO:0015833">
    <property type="term" value="P:peptide transport"/>
    <property type="evidence" value="ECO:0007669"/>
    <property type="project" value="InterPro"/>
</dbReference>
<dbReference type="SMART" id="SM00382">
    <property type="entry name" value="AAA"/>
    <property type="match status" value="1"/>
</dbReference>
<dbReference type="Pfam" id="PF00005">
    <property type="entry name" value="ABC_tran"/>
    <property type="match status" value="1"/>
</dbReference>
<dbReference type="CDD" id="cd03257">
    <property type="entry name" value="ABC_NikE_OppD_transporters"/>
    <property type="match status" value="1"/>
</dbReference>
<dbReference type="PROSITE" id="PS50893">
    <property type="entry name" value="ABC_TRANSPORTER_2"/>
    <property type="match status" value="1"/>
</dbReference>
<dbReference type="GO" id="GO:0055085">
    <property type="term" value="P:transmembrane transport"/>
    <property type="evidence" value="ECO:0007669"/>
    <property type="project" value="UniProtKB-ARBA"/>
</dbReference>
<dbReference type="EMBL" id="CP042305">
    <property type="protein sequence ID" value="QDZ16212.1"/>
    <property type="molecule type" value="Genomic_DNA"/>
</dbReference>
<feature type="domain" description="ABC transporter" evidence="4">
    <location>
        <begin position="7"/>
        <end position="254"/>
    </location>
</feature>
<accession>A0A5B8M990</accession>
<evidence type="ECO:0000256" key="3">
    <source>
        <dbReference type="ARBA" id="ARBA00022840"/>
    </source>
</evidence>
<evidence type="ECO:0000313" key="6">
    <source>
        <dbReference type="Proteomes" id="UP000320216"/>
    </source>
</evidence>
<dbReference type="InterPro" id="IPR017871">
    <property type="entry name" value="ABC_transporter-like_CS"/>
</dbReference>
<dbReference type="PANTHER" id="PTHR43776">
    <property type="entry name" value="TRANSPORT ATP-BINDING PROTEIN"/>
    <property type="match status" value="1"/>
</dbReference>
<dbReference type="GO" id="GO:0005524">
    <property type="term" value="F:ATP binding"/>
    <property type="evidence" value="ECO:0007669"/>
    <property type="project" value="UniProtKB-KW"/>
</dbReference>
<dbReference type="Gene3D" id="3.40.50.300">
    <property type="entry name" value="P-loop containing nucleotide triphosphate hydrolases"/>
    <property type="match status" value="1"/>
</dbReference>
<evidence type="ECO:0000256" key="1">
    <source>
        <dbReference type="ARBA" id="ARBA00022448"/>
    </source>
</evidence>
<dbReference type="InterPro" id="IPR013563">
    <property type="entry name" value="Oligopep_ABC_C"/>
</dbReference>
<dbReference type="Pfam" id="PF08352">
    <property type="entry name" value="oligo_HPY"/>
    <property type="match status" value="1"/>
</dbReference>
<dbReference type="PANTHER" id="PTHR43776:SF8">
    <property type="entry name" value="ABC TRANSPORTER, ATP-BINDING PROTEIN"/>
    <property type="match status" value="1"/>
</dbReference>
<evidence type="ECO:0000313" key="5">
    <source>
        <dbReference type="EMBL" id="QDZ16212.1"/>
    </source>
</evidence>
<sequence length="315" mass="34818">MTTLEALHLCKEYRVRGTGLGSSLLRAVDDVSLIVKPGETVALVGESGSGKSTMAKMLIRLIDPTSGSILLDGSPLQKGRVAVKQYRSRVQMVFQDPFSSLNPSLPIRHQLSRPLRIHGIVRTKSEEERELMRLMDAVNLAPAKTILDKYPHELSGGQRQRVAIARALAPQPEVLIADEPVSMLDVSIRLEILQLLDDLKVQRNLAVLYITHDLATARHFSSQIVVMRTGRVVERGLSDDVIMNPIHPYTQLLVRAAPDPKSAPFVVDAERYRSHPEVTIGDVDPDITTWPVDSHWARAWDGEEAVTKLLGSVAA</sequence>
<keyword evidence="3 5" id="KW-0067">ATP-binding</keyword>
<dbReference type="AlphaFoldDB" id="A0A5B8M990"/>